<dbReference type="EMBL" id="CAJQZP010000174">
    <property type="protein sequence ID" value="CAG4943111.1"/>
    <property type="molecule type" value="Genomic_DNA"/>
</dbReference>
<comment type="caution">
    <text evidence="4">The sequence shown here is derived from an EMBL/GenBank/DDBJ whole genome shotgun (WGS) entry which is preliminary data.</text>
</comment>
<dbReference type="AlphaFoldDB" id="A0A8S3W5Z4"/>
<protein>
    <submittedName>
        <fullName evidence="4">(apollo) hypothetical protein</fullName>
    </submittedName>
</protein>
<evidence type="ECO:0000313" key="4">
    <source>
        <dbReference type="EMBL" id="CAG4943111.1"/>
    </source>
</evidence>
<organism evidence="4 5">
    <name type="scientific">Parnassius apollo</name>
    <name type="common">Apollo butterfly</name>
    <name type="synonym">Papilio apollo</name>
    <dbReference type="NCBI Taxonomy" id="110799"/>
    <lineage>
        <taxon>Eukaryota</taxon>
        <taxon>Metazoa</taxon>
        <taxon>Ecdysozoa</taxon>
        <taxon>Arthropoda</taxon>
        <taxon>Hexapoda</taxon>
        <taxon>Insecta</taxon>
        <taxon>Pterygota</taxon>
        <taxon>Neoptera</taxon>
        <taxon>Endopterygota</taxon>
        <taxon>Lepidoptera</taxon>
        <taxon>Glossata</taxon>
        <taxon>Ditrysia</taxon>
        <taxon>Papilionoidea</taxon>
        <taxon>Papilionidae</taxon>
        <taxon>Parnassiinae</taxon>
        <taxon>Parnassini</taxon>
        <taxon>Parnassius</taxon>
        <taxon>Parnassius</taxon>
    </lineage>
</organism>
<dbReference type="OrthoDB" id="7337441at2759"/>
<evidence type="ECO:0000313" key="5">
    <source>
        <dbReference type="Proteomes" id="UP000691718"/>
    </source>
</evidence>
<sequence length="290" mass="33497">MQQSFSDSETEKKTPPNYVQMRYNKRHRSDDFLEELKDFKADIKQMISSWMSSNEEERVRLQRDIKDIKSKIQEVKNSNSEIEKSVEHLSHQFDGIMSKISSLEIKCSENRAFIQQLEQNIESLQRSSLKATVEFRNIPAKKGKESTSDLISIVTRIGTALNLEINPSDVRDIYRLTNKSGSSGIIVAEFTSVLLKNDVLQAARSFNSKRSIDEKLNSTHIGIEGKKQPIFVSEHLNLTTRKIFAQARQFAKDNHYKYCWSTNARIFLRKDDSSKQILIKTEKCLNDLIN</sequence>
<keyword evidence="5" id="KW-1185">Reference proteome</keyword>
<dbReference type="InterPro" id="IPR057251">
    <property type="entry name" value="FP_C"/>
</dbReference>
<feature type="coiled-coil region" evidence="1">
    <location>
        <begin position="51"/>
        <end position="134"/>
    </location>
</feature>
<feature type="domain" description="FP protein C-terminal" evidence="3">
    <location>
        <begin position="239"/>
        <end position="288"/>
    </location>
</feature>
<evidence type="ECO:0000256" key="2">
    <source>
        <dbReference type="SAM" id="MobiDB-lite"/>
    </source>
</evidence>
<proteinExistence type="predicted"/>
<evidence type="ECO:0000256" key="1">
    <source>
        <dbReference type="SAM" id="Coils"/>
    </source>
</evidence>
<accession>A0A8S3W5Z4</accession>
<dbReference type="Proteomes" id="UP000691718">
    <property type="component" value="Unassembled WGS sequence"/>
</dbReference>
<feature type="region of interest" description="Disordered" evidence="2">
    <location>
        <begin position="1"/>
        <end position="25"/>
    </location>
</feature>
<dbReference type="Pfam" id="PF25298">
    <property type="entry name" value="Baculo_FP_2nd"/>
    <property type="match status" value="1"/>
</dbReference>
<keyword evidence="1" id="KW-0175">Coiled coil</keyword>
<evidence type="ECO:0000259" key="3">
    <source>
        <dbReference type="Pfam" id="PF25298"/>
    </source>
</evidence>
<gene>
    <name evidence="4" type="ORF">PAPOLLO_LOCUS2584</name>
</gene>
<name>A0A8S3W5Z4_PARAO</name>
<reference evidence="4" key="1">
    <citation type="submission" date="2021-04" db="EMBL/GenBank/DDBJ databases">
        <authorList>
            <person name="Tunstrom K."/>
        </authorList>
    </citation>
    <scope>NUCLEOTIDE SEQUENCE</scope>
</reference>